<proteinExistence type="predicted"/>
<dbReference type="KEGG" id="pno:SNOG_09578"/>
<evidence type="ECO:0000313" key="2">
    <source>
        <dbReference type="EMBL" id="EAT82843.1"/>
    </source>
</evidence>
<dbReference type="RefSeq" id="XP_001799867.1">
    <property type="nucleotide sequence ID" value="XM_001799815.1"/>
</dbReference>
<reference evidence="3" key="1">
    <citation type="journal article" date="2007" name="Plant Cell">
        <title>Dothideomycete-plant interactions illuminated by genome sequencing and EST analysis of the wheat pathogen Stagonospora nodorum.</title>
        <authorList>
            <person name="Hane J.K."/>
            <person name="Lowe R.G."/>
            <person name="Solomon P.S."/>
            <person name="Tan K.C."/>
            <person name="Schoch C.L."/>
            <person name="Spatafora J.W."/>
            <person name="Crous P.W."/>
            <person name="Kodira C."/>
            <person name="Birren B.W."/>
            <person name="Galagan J.E."/>
            <person name="Torriani S.F."/>
            <person name="McDonald B.A."/>
            <person name="Oliver R.P."/>
        </authorList>
    </citation>
    <scope>NUCLEOTIDE SEQUENCE [LARGE SCALE GENOMIC DNA]</scope>
    <source>
        <strain evidence="3">SN15 / ATCC MYA-4574 / FGSC 10173</strain>
    </source>
</reference>
<dbReference type="InParanoid" id="Q0UF86"/>
<dbReference type="HOGENOM" id="CLU_1475659_0_0_1"/>
<evidence type="ECO:0000256" key="1">
    <source>
        <dbReference type="SAM" id="MobiDB-lite"/>
    </source>
</evidence>
<feature type="compositionally biased region" description="Low complexity" evidence="1">
    <location>
        <begin position="161"/>
        <end position="175"/>
    </location>
</feature>
<dbReference type="AlphaFoldDB" id="Q0UF86"/>
<protein>
    <submittedName>
        <fullName evidence="2">Uncharacterized protein</fullName>
    </submittedName>
</protein>
<accession>Q0UF86</accession>
<feature type="region of interest" description="Disordered" evidence="1">
    <location>
        <begin position="156"/>
        <end position="183"/>
    </location>
</feature>
<dbReference type="GeneID" id="5976772"/>
<feature type="region of interest" description="Disordered" evidence="1">
    <location>
        <begin position="1"/>
        <end position="23"/>
    </location>
</feature>
<dbReference type="EMBL" id="CH445339">
    <property type="protein sequence ID" value="EAT82843.1"/>
    <property type="molecule type" value="Genomic_DNA"/>
</dbReference>
<gene>
    <name evidence="2" type="ORF">SNOG_09578</name>
</gene>
<feature type="compositionally biased region" description="Polar residues" evidence="1">
    <location>
        <begin position="37"/>
        <end position="54"/>
    </location>
</feature>
<organism evidence="2 3">
    <name type="scientific">Phaeosphaeria nodorum (strain SN15 / ATCC MYA-4574 / FGSC 10173)</name>
    <name type="common">Glume blotch fungus</name>
    <name type="synonym">Parastagonospora nodorum</name>
    <dbReference type="NCBI Taxonomy" id="321614"/>
    <lineage>
        <taxon>Eukaryota</taxon>
        <taxon>Fungi</taxon>
        <taxon>Dikarya</taxon>
        <taxon>Ascomycota</taxon>
        <taxon>Pezizomycotina</taxon>
        <taxon>Dothideomycetes</taxon>
        <taxon>Pleosporomycetidae</taxon>
        <taxon>Pleosporales</taxon>
        <taxon>Pleosporineae</taxon>
        <taxon>Phaeosphaeriaceae</taxon>
        <taxon>Parastagonospora</taxon>
    </lineage>
</organism>
<evidence type="ECO:0000313" key="3">
    <source>
        <dbReference type="Proteomes" id="UP000001055"/>
    </source>
</evidence>
<name>Q0UF86_PHANO</name>
<feature type="region of interest" description="Disordered" evidence="1">
    <location>
        <begin position="37"/>
        <end position="60"/>
    </location>
</feature>
<dbReference type="Proteomes" id="UP000001055">
    <property type="component" value="Unassembled WGS sequence"/>
</dbReference>
<sequence>MTMSTNMPKCSEHRQRPQLSHPPPLCITTLLSPLFKTSTLDPSNPQVTSQSPTSHPLHPQVHAPHHYPLTITTTPTPSMAYSTSYILSPTQTSPACTSCLREFKKNAKRPCREVGFTSFPSLLEEYGEGGEGEGEQEEGVGLGGWKWIVGVVWRGSGSGSGSESSKSETIGSGSEDIGRWFSA</sequence>